<keyword evidence="4" id="KW-0067">ATP-binding</keyword>
<feature type="region of interest" description="Disordered" evidence="5">
    <location>
        <begin position="769"/>
        <end position="789"/>
    </location>
</feature>
<dbReference type="InterPro" id="IPR051681">
    <property type="entry name" value="Ser/Thr_Kinases-Pseudokinases"/>
</dbReference>
<comment type="caution">
    <text evidence="8">The sequence shown here is derived from an EMBL/GenBank/DDBJ whole genome shotgun (WGS) entry which is preliminary data.</text>
</comment>
<name>A0ABQ9XW89_9EUKA</name>
<sequence>MNEARAPRLAIVSGSMLTISSSRIELSPWTSAIVISPSPLEESGRESSVVVQNCLLWNDVGSMRGVVETSSFASLVGSVCVSIVGCSFDSSRIVGNDGIGLSLTRTTRKNVESIGRLSSSLIGCSFVNMSSIWCSHLPRLAHLDQKMLGCVVSLTSSHLSGSTIRDVNTGGSVLCSNSSFSSLLPSPDTDPESSKRHSHPSWRNFTHCQAGSWGGAMVFFADTAVLIESCRFEDCSTTGSSSVGEALILHGDNYGGTIKLFSLVDCVITDCLANNLGGGAHFYGQVNVFIAGTKQGECYVSTDYSVTIEWSDFIACSSKFGGGALYTVNVRDVDVSDTLVKECYSGTTGAVFLCPYQRVARYSLMDVLFVGNMLGDDTSFFTQFKLEENATKFHDLTIMSSGLKTSPQLKFENCYTTTSPNSTGMIFQGIKLESGKYNPERNMHDEFKKIGPLLTEGVTVKFDAMTGKVELEMEGITPLTSQEYEVTVRDGKTKTETRLRMLFSDGRGTHMSGSEVNLTFDTACTITSIEGIVPEPSSSSSSRKRNDIPIPVAAWAFNLDATPEFFTFTTPNPPRLISATSTLITDEQQFAHVLLVFNEKVNGSFDIVVLEEGKDVSITVSILEEAQAGESSKFIVVGDDRLLTHDTTYTIQSIVPTPGTNTLFVWMNDTIIFHIPKSSFVPPPEPIEDPEDPKKTLSPEMKAMLSWLIPLVACLLVALIVLIVVFVLVYRRKKNEPAQKEMEAQDEVRVEDKMEVVEVEYTNRVIETDGLGHSGAESSDVGSTRLNGSRGGLEGGGKEWVEVMACSGGFEISSAPMTNTLYSVLHKEHREIGKRGVGIQIVNGLKQIVAHRGWSDVLTRLSSHWILIDGSGNVQLKLQMNASEAEQELVQAQMHTQQLQPLPNLEETHNDSSRRTENSEKDKTGMDGMRWRAPEVVAGGLKGGEVDGQKASVFSLGLVLWEIETGQVPFGELDAVNAQRQSGTGIGPKMESLKNEEFIALIHRCVSVDPELRPTLSEIGEFLSSHPDETIGGSGNEMKE</sequence>
<evidence type="ECO:0000256" key="6">
    <source>
        <dbReference type="SAM" id="Phobius"/>
    </source>
</evidence>
<evidence type="ECO:0000256" key="5">
    <source>
        <dbReference type="SAM" id="MobiDB-lite"/>
    </source>
</evidence>
<keyword evidence="3" id="KW-0418">Kinase</keyword>
<dbReference type="SUPFAM" id="SSF56112">
    <property type="entry name" value="Protein kinase-like (PK-like)"/>
    <property type="match status" value="1"/>
</dbReference>
<keyword evidence="6" id="KW-1133">Transmembrane helix</keyword>
<dbReference type="InterPro" id="IPR000719">
    <property type="entry name" value="Prot_kinase_dom"/>
</dbReference>
<gene>
    <name evidence="8" type="ORF">BLNAU_9293</name>
</gene>
<evidence type="ECO:0000259" key="7">
    <source>
        <dbReference type="PROSITE" id="PS50011"/>
    </source>
</evidence>
<evidence type="ECO:0000256" key="2">
    <source>
        <dbReference type="ARBA" id="ARBA00022741"/>
    </source>
</evidence>
<proteinExistence type="predicted"/>
<dbReference type="PANTHER" id="PTHR44329">
    <property type="entry name" value="SERINE/THREONINE-PROTEIN KINASE TNNI3K-RELATED"/>
    <property type="match status" value="1"/>
</dbReference>
<evidence type="ECO:0000313" key="9">
    <source>
        <dbReference type="Proteomes" id="UP001281761"/>
    </source>
</evidence>
<feature type="compositionally biased region" description="Basic and acidic residues" evidence="5">
    <location>
        <begin position="906"/>
        <end position="927"/>
    </location>
</feature>
<dbReference type="Proteomes" id="UP001281761">
    <property type="component" value="Unassembled WGS sequence"/>
</dbReference>
<keyword evidence="6" id="KW-0812">Transmembrane</keyword>
<dbReference type="Gene3D" id="1.10.510.10">
    <property type="entry name" value="Transferase(Phosphotransferase) domain 1"/>
    <property type="match status" value="1"/>
</dbReference>
<dbReference type="InterPro" id="IPR001245">
    <property type="entry name" value="Ser-Thr/Tyr_kinase_cat_dom"/>
</dbReference>
<evidence type="ECO:0000256" key="1">
    <source>
        <dbReference type="ARBA" id="ARBA00022679"/>
    </source>
</evidence>
<dbReference type="InterPro" id="IPR011009">
    <property type="entry name" value="Kinase-like_dom_sf"/>
</dbReference>
<organism evidence="8 9">
    <name type="scientific">Blattamonas nauphoetae</name>
    <dbReference type="NCBI Taxonomy" id="2049346"/>
    <lineage>
        <taxon>Eukaryota</taxon>
        <taxon>Metamonada</taxon>
        <taxon>Preaxostyla</taxon>
        <taxon>Oxymonadida</taxon>
        <taxon>Blattamonas</taxon>
    </lineage>
</organism>
<protein>
    <recommendedName>
        <fullName evidence="7">Protein kinase domain-containing protein</fullName>
    </recommendedName>
</protein>
<feature type="transmembrane region" description="Helical" evidence="6">
    <location>
        <begin position="704"/>
        <end position="730"/>
    </location>
</feature>
<keyword evidence="6" id="KW-0472">Membrane</keyword>
<keyword evidence="2" id="KW-0547">Nucleotide-binding</keyword>
<keyword evidence="1" id="KW-0808">Transferase</keyword>
<reference evidence="8 9" key="1">
    <citation type="journal article" date="2022" name="bioRxiv">
        <title>Genomics of Preaxostyla Flagellates Illuminates Evolutionary Transitions and the Path Towards Mitochondrial Loss.</title>
        <authorList>
            <person name="Novak L.V.F."/>
            <person name="Treitli S.C."/>
            <person name="Pyrih J."/>
            <person name="Halakuc P."/>
            <person name="Pipaliya S.V."/>
            <person name="Vacek V."/>
            <person name="Brzon O."/>
            <person name="Soukal P."/>
            <person name="Eme L."/>
            <person name="Dacks J.B."/>
            <person name="Karnkowska A."/>
            <person name="Elias M."/>
            <person name="Hampl V."/>
        </authorList>
    </citation>
    <scope>NUCLEOTIDE SEQUENCE [LARGE SCALE GENOMIC DNA]</scope>
    <source>
        <strain evidence="8">NAU3</strain>
        <tissue evidence="8">Gut</tissue>
    </source>
</reference>
<evidence type="ECO:0000313" key="8">
    <source>
        <dbReference type="EMBL" id="KAK2955757.1"/>
    </source>
</evidence>
<dbReference type="EMBL" id="JARBJD010000063">
    <property type="protein sequence ID" value="KAK2955757.1"/>
    <property type="molecule type" value="Genomic_DNA"/>
</dbReference>
<accession>A0ABQ9XW89</accession>
<evidence type="ECO:0000256" key="3">
    <source>
        <dbReference type="ARBA" id="ARBA00022777"/>
    </source>
</evidence>
<keyword evidence="9" id="KW-1185">Reference proteome</keyword>
<dbReference type="PROSITE" id="PS50011">
    <property type="entry name" value="PROTEIN_KINASE_DOM"/>
    <property type="match status" value="1"/>
</dbReference>
<feature type="region of interest" description="Disordered" evidence="5">
    <location>
        <begin position="891"/>
        <end position="927"/>
    </location>
</feature>
<dbReference type="Pfam" id="PF07714">
    <property type="entry name" value="PK_Tyr_Ser-Thr"/>
    <property type="match status" value="1"/>
</dbReference>
<feature type="domain" description="Protein kinase" evidence="7">
    <location>
        <begin position="715"/>
        <end position="1029"/>
    </location>
</feature>
<evidence type="ECO:0000256" key="4">
    <source>
        <dbReference type="ARBA" id="ARBA00022840"/>
    </source>
</evidence>
<dbReference type="PANTHER" id="PTHR44329:SF288">
    <property type="entry name" value="MITOGEN-ACTIVATED PROTEIN KINASE KINASE KINASE 20"/>
    <property type="match status" value="1"/>
</dbReference>
<feature type="compositionally biased region" description="Polar residues" evidence="5">
    <location>
        <begin position="776"/>
        <end position="787"/>
    </location>
</feature>